<sequence>MGDEKLLAQLAECTESDCQRFLVDHLYENLGATQIERPGLNNRVEVLFTEEDHDYDEMINELHAYLDSVKKMVKPGCSEELLKVALRYMSSLVNVLSFMSLTSKLHSSL</sequence>
<accession>A0AA88D8M3</accession>
<comment type="caution">
    <text evidence="1">The sequence shown here is derived from an EMBL/GenBank/DDBJ whole genome shotgun (WGS) entry which is preliminary data.</text>
</comment>
<protein>
    <submittedName>
        <fullName evidence="1">Uncharacterized protein</fullName>
    </submittedName>
</protein>
<keyword evidence="2" id="KW-1185">Reference proteome</keyword>
<gene>
    <name evidence="1" type="ORF">TIFTF001_017725</name>
</gene>
<dbReference type="Proteomes" id="UP001187192">
    <property type="component" value="Unassembled WGS sequence"/>
</dbReference>
<name>A0AA88D8M3_FICCA</name>
<organism evidence="1 2">
    <name type="scientific">Ficus carica</name>
    <name type="common">Common fig</name>
    <dbReference type="NCBI Taxonomy" id="3494"/>
    <lineage>
        <taxon>Eukaryota</taxon>
        <taxon>Viridiplantae</taxon>
        <taxon>Streptophyta</taxon>
        <taxon>Embryophyta</taxon>
        <taxon>Tracheophyta</taxon>
        <taxon>Spermatophyta</taxon>
        <taxon>Magnoliopsida</taxon>
        <taxon>eudicotyledons</taxon>
        <taxon>Gunneridae</taxon>
        <taxon>Pentapetalae</taxon>
        <taxon>rosids</taxon>
        <taxon>fabids</taxon>
        <taxon>Rosales</taxon>
        <taxon>Moraceae</taxon>
        <taxon>Ficeae</taxon>
        <taxon>Ficus</taxon>
    </lineage>
</organism>
<proteinExistence type="predicted"/>
<dbReference type="AlphaFoldDB" id="A0AA88D8M3"/>
<reference evidence="1" key="1">
    <citation type="submission" date="2023-07" db="EMBL/GenBank/DDBJ databases">
        <title>draft genome sequence of fig (Ficus carica).</title>
        <authorList>
            <person name="Takahashi T."/>
            <person name="Nishimura K."/>
        </authorList>
    </citation>
    <scope>NUCLEOTIDE SEQUENCE</scope>
</reference>
<dbReference type="EMBL" id="BTGU01000028">
    <property type="protein sequence ID" value="GMN48565.1"/>
    <property type="molecule type" value="Genomic_DNA"/>
</dbReference>
<evidence type="ECO:0000313" key="2">
    <source>
        <dbReference type="Proteomes" id="UP001187192"/>
    </source>
</evidence>
<evidence type="ECO:0000313" key="1">
    <source>
        <dbReference type="EMBL" id="GMN48565.1"/>
    </source>
</evidence>